<evidence type="ECO:0000313" key="8">
    <source>
        <dbReference type="Proteomes" id="UP001082899"/>
    </source>
</evidence>
<dbReference type="CDD" id="cd16331">
    <property type="entry name" value="YjgA-like"/>
    <property type="match status" value="1"/>
</dbReference>
<name>A0ABT3ZQB9_9BURK</name>
<comment type="similarity">
    <text evidence="5">Belongs to the DarP family.</text>
</comment>
<dbReference type="SUPFAM" id="SSF158710">
    <property type="entry name" value="PSPTO4464-like"/>
    <property type="match status" value="1"/>
</dbReference>
<dbReference type="NCBIfam" id="NF003593">
    <property type="entry name" value="PRK05255.1-1"/>
    <property type="match status" value="1"/>
</dbReference>
<comment type="function">
    <text evidence="5">Member of a network of 50S ribosomal subunit biogenesis factors which assembles along the 30S-50S interface, preventing incorrect 23S rRNA structures from forming. Promotes peptidyl transferase center (PTC) maturation.</text>
</comment>
<evidence type="ECO:0000256" key="1">
    <source>
        <dbReference type="ARBA" id="ARBA00022490"/>
    </source>
</evidence>
<keyword evidence="8" id="KW-1185">Reference proteome</keyword>
<dbReference type="Proteomes" id="UP001082899">
    <property type="component" value="Unassembled WGS sequence"/>
</dbReference>
<comment type="subcellular location">
    <subcellularLocation>
        <location evidence="5">Cytoplasm</location>
    </subcellularLocation>
    <text evidence="5">Associates with late stage pre-50S ribosomal subunits.</text>
</comment>
<evidence type="ECO:0000256" key="3">
    <source>
        <dbReference type="ARBA" id="ARBA00022730"/>
    </source>
</evidence>
<proteinExistence type="inferred from homology"/>
<dbReference type="InterPro" id="IPR006839">
    <property type="entry name" value="DarP"/>
</dbReference>
<organism evidence="7 8">
    <name type="scientific">Robbsia betulipollinis</name>
    <dbReference type="NCBI Taxonomy" id="2981849"/>
    <lineage>
        <taxon>Bacteria</taxon>
        <taxon>Pseudomonadati</taxon>
        <taxon>Pseudomonadota</taxon>
        <taxon>Betaproteobacteria</taxon>
        <taxon>Burkholderiales</taxon>
        <taxon>Burkholderiaceae</taxon>
        <taxon>Robbsia</taxon>
    </lineage>
</organism>
<dbReference type="PANTHER" id="PTHR38101">
    <property type="entry name" value="UPF0307 PROTEIN YJGA"/>
    <property type="match status" value="1"/>
</dbReference>
<feature type="region of interest" description="Disordered" evidence="6">
    <location>
        <begin position="184"/>
        <end position="214"/>
    </location>
</feature>
<evidence type="ECO:0000313" key="7">
    <source>
        <dbReference type="EMBL" id="MCY0388612.1"/>
    </source>
</evidence>
<dbReference type="RefSeq" id="WP_267848500.1">
    <property type="nucleotide sequence ID" value="NZ_JAPMXC010000005.1"/>
</dbReference>
<keyword evidence="2 5" id="KW-0690">Ribosome biogenesis</keyword>
<accession>A0ABT3ZQB9</accession>
<protein>
    <recommendedName>
        <fullName evidence="5">Dual-action ribosomal maturation protein DarP</fullName>
    </recommendedName>
    <alternativeName>
        <fullName evidence="5">Large ribosomal subunit assembly factor DarP</fullName>
    </alternativeName>
</protein>
<sequence length="214" mass="24650">MTRKRHLDRAGIAEPAADDADEAPLYDRPSKSQLKRDMLALQVLGKELAELPKEAFRKLPLPEALFDALTDVRKITDHEGRRRQMQFVGKVMRRLTDEEVAALRAVLDVIKGLSRSETVKLHTIERWRDQLIASDEALTDFLQRYPGVDVQEGRTLIRNARREAEQKRSPRYYRELFQWVKSAVSPAVRSEDEADDAARTDDDEADDDHAHFDD</sequence>
<dbReference type="Gene3D" id="1.10.60.30">
    <property type="entry name" value="PSPTO4464-like domains"/>
    <property type="match status" value="2"/>
</dbReference>
<reference evidence="7" key="1">
    <citation type="submission" date="2022-11" db="EMBL/GenBank/DDBJ databases">
        <title>Robbsia betulipollinis sp. nov., isolated from pollen of birch (Betula pendula).</title>
        <authorList>
            <person name="Shi H."/>
            <person name="Ambika Manirajan B."/>
            <person name="Ratering S."/>
            <person name="Geissler-Plaum R."/>
            <person name="Schnell S."/>
        </authorList>
    </citation>
    <scope>NUCLEOTIDE SEQUENCE</scope>
    <source>
        <strain evidence="7">Bb-Pol-6</strain>
    </source>
</reference>
<evidence type="ECO:0000256" key="2">
    <source>
        <dbReference type="ARBA" id="ARBA00022517"/>
    </source>
</evidence>
<dbReference type="Pfam" id="PF04751">
    <property type="entry name" value="DarP"/>
    <property type="match status" value="1"/>
</dbReference>
<evidence type="ECO:0000256" key="6">
    <source>
        <dbReference type="SAM" id="MobiDB-lite"/>
    </source>
</evidence>
<evidence type="ECO:0000256" key="5">
    <source>
        <dbReference type="HAMAP-Rule" id="MF_00765"/>
    </source>
</evidence>
<keyword evidence="4 5" id="KW-0694">RNA-binding</keyword>
<dbReference type="PANTHER" id="PTHR38101:SF1">
    <property type="entry name" value="UPF0307 PROTEIN YJGA"/>
    <property type="match status" value="1"/>
</dbReference>
<feature type="region of interest" description="Disordered" evidence="6">
    <location>
        <begin position="1"/>
        <end position="29"/>
    </location>
</feature>
<keyword evidence="3 5" id="KW-0699">rRNA-binding</keyword>
<dbReference type="InterPro" id="IPR023153">
    <property type="entry name" value="DarP_sf"/>
</dbReference>
<comment type="caution">
    <text evidence="7">The sequence shown here is derived from an EMBL/GenBank/DDBJ whole genome shotgun (WGS) entry which is preliminary data.</text>
</comment>
<evidence type="ECO:0000256" key="4">
    <source>
        <dbReference type="ARBA" id="ARBA00022884"/>
    </source>
</evidence>
<gene>
    <name evidence="5" type="primary">darP</name>
    <name evidence="7" type="ORF">OVY01_15625</name>
</gene>
<keyword evidence="1 5" id="KW-0963">Cytoplasm</keyword>
<dbReference type="HAMAP" id="MF_00765">
    <property type="entry name" value="DarP"/>
    <property type="match status" value="1"/>
</dbReference>
<dbReference type="EMBL" id="JAPMXC010000005">
    <property type="protein sequence ID" value="MCY0388612.1"/>
    <property type="molecule type" value="Genomic_DNA"/>
</dbReference>